<name>A0A0B5AVP5_9BACL</name>
<dbReference type="InterPro" id="IPR028082">
    <property type="entry name" value="Peripla_BP_I"/>
</dbReference>
<evidence type="ECO:0000256" key="3">
    <source>
        <dbReference type="ARBA" id="ARBA00023125"/>
    </source>
</evidence>
<keyword evidence="2" id="KW-0805">Transcription regulation</keyword>
<dbReference type="InterPro" id="IPR046335">
    <property type="entry name" value="LacI/GalR-like_sensor"/>
</dbReference>
<feature type="domain" description="HTH lacI-type" evidence="5">
    <location>
        <begin position="3"/>
        <end position="55"/>
    </location>
</feature>
<dbReference type="CDD" id="cd06267">
    <property type="entry name" value="PBP1_LacI_sugar_binding-like"/>
    <property type="match status" value="1"/>
</dbReference>
<dbReference type="PANTHER" id="PTHR30146">
    <property type="entry name" value="LACI-RELATED TRANSCRIPTIONAL REPRESSOR"/>
    <property type="match status" value="1"/>
</dbReference>
<dbReference type="HOGENOM" id="CLU_037628_6_1_9"/>
<dbReference type="KEGG" id="jeo:JMA_34700"/>
<accession>A0A0B5AVP5</accession>
<proteinExistence type="predicted"/>
<dbReference type="PROSITE" id="PS00356">
    <property type="entry name" value="HTH_LACI_1"/>
    <property type="match status" value="1"/>
</dbReference>
<dbReference type="GO" id="GO:0003700">
    <property type="term" value="F:DNA-binding transcription factor activity"/>
    <property type="evidence" value="ECO:0007669"/>
    <property type="project" value="TreeGrafter"/>
</dbReference>
<dbReference type="CDD" id="cd01392">
    <property type="entry name" value="HTH_LacI"/>
    <property type="match status" value="1"/>
</dbReference>
<evidence type="ECO:0000259" key="5">
    <source>
        <dbReference type="PROSITE" id="PS50932"/>
    </source>
</evidence>
<keyword evidence="3" id="KW-0238">DNA-binding</keyword>
<dbReference type="InterPro" id="IPR010982">
    <property type="entry name" value="Lambda_DNA-bd_dom_sf"/>
</dbReference>
<protein>
    <submittedName>
        <fullName evidence="6">Transcriptional regulator</fullName>
    </submittedName>
</protein>
<reference evidence="6 7" key="1">
    <citation type="submission" date="2014-08" db="EMBL/GenBank/DDBJ databases">
        <title>Complete genome of a marine bacteria Jeotgalibacillus malaysiensis.</title>
        <authorList>
            <person name="Yaakop A.S."/>
            <person name="Chan K.-G."/>
            <person name="Goh K.M."/>
        </authorList>
    </citation>
    <scope>NUCLEOTIDE SEQUENCE [LARGE SCALE GENOMIC DNA]</scope>
    <source>
        <strain evidence="6 7">D5</strain>
    </source>
</reference>
<dbReference type="Gene3D" id="3.40.50.2300">
    <property type="match status" value="2"/>
</dbReference>
<dbReference type="STRING" id="1508404.JMA_34700"/>
<dbReference type="EMBL" id="CP009416">
    <property type="protein sequence ID" value="AJD92787.1"/>
    <property type="molecule type" value="Genomic_DNA"/>
</dbReference>
<keyword evidence="4" id="KW-0804">Transcription</keyword>
<gene>
    <name evidence="6" type="ORF">JMA_34700</name>
</gene>
<dbReference type="SUPFAM" id="SSF47413">
    <property type="entry name" value="lambda repressor-like DNA-binding domains"/>
    <property type="match status" value="1"/>
</dbReference>
<dbReference type="SUPFAM" id="SSF53822">
    <property type="entry name" value="Periplasmic binding protein-like I"/>
    <property type="match status" value="1"/>
</dbReference>
<evidence type="ECO:0000313" key="7">
    <source>
        <dbReference type="Proteomes" id="UP000031449"/>
    </source>
</evidence>
<dbReference type="InterPro" id="IPR000843">
    <property type="entry name" value="HTH_LacI"/>
</dbReference>
<evidence type="ECO:0000256" key="2">
    <source>
        <dbReference type="ARBA" id="ARBA00023015"/>
    </source>
</evidence>
<dbReference type="SMART" id="SM00354">
    <property type="entry name" value="HTH_LACI"/>
    <property type="match status" value="1"/>
</dbReference>
<dbReference type="BioCyc" id="JESP1508404:G14D9-12751-MONOMER"/>
<keyword evidence="7" id="KW-1185">Reference proteome</keyword>
<dbReference type="Pfam" id="PF13377">
    <property type="entry name" value="Peripla_BP_3"/>
    <property type="match status" value="1"/>
</dbReference>
<dbReference type="Proteomes" id="UP000031449">
    <property type="component" value="Chromosome"/>
</dbReference>
<dbReference type="Gene3D" id="1.10.260.40">
    <property type="entry name" value="lambda repressor-like DNA-binding domains"/>
    <property type="match status" value="1"/>
</dbReference>
<sequence>MKVTIKDIAKLAGVSQATVSKIINNYHDVGQETRKRVIEIMEREGYRPSQSRMINDKKTNVVGVVFAGRVNADLTHPVFVEVLNEFKKTIGQLGYDLILFSNEQFFEVRENYLARCQHFDVDGCLIIAGDQVESSVYELDQSPIPCVGVDIELTGPFSSYVMSDSNSIAAKVVEHFYLNGHRKIAYIGGTNGSLVADSRLSAFKQTLKYYGLPMKDEWFYEGDFFEKSGYDGMNRLLDLEDTPTAVFASADLMAIGAMKAAKERGLHVPDDISVIGCDDILPARYVEPPLTTIRQDKVKMGKMAAHILLDLIKNHIESSTVAVEPELVVRHSTGAALQTNS</sequence>
<dbReference type="Pfam" id="PF00356">
    <property type="entry name" value="LacI"/>
    <property type="match status" value="1"/>
</dbReference>
<keyword evidence="1" id="KW-0678">Repressor</keyword>
<dbReference type="PANTHER" id="PTHR30146:SF148">
    <property type="entry name" value="HTH-TYPE TRANSCRIPTIONAL REPRESSOR PURR-RELATED"/>
    <property type="match status" value="1"/>
</dbReference>
<dbReference type="OrthoDB" id="9775106at2"/>
<dbReference type="PRINTS" id="PR00036">
    <property type="entry name" value="HTHLACI"/>
</dbReference>
<dbReference type="PROSITE" id="PS50932">
    <property type="entry name" value="HTH_LACI_2"/>
    <property type="match status" value="1"/>
</dbReference>
<evidence type="ECO:0000256" key="4">
    <source>
        <dbReference type="ARBA" id="ARBA00023163"/>
    </source>
</evidence>
<dbReference type="AlphaFoldDB" id="A0A0B5AVP5"/>
<dbReference type="GO" id="GO:0000976">
    <property type="term" value="F:transcription cis-regulatory region binding"/>
    <property type="evidence" value="ECO:0007669"/>
    <property type="project" value="TreeGrafter"/>
</dbReference>
<evidence type="ECO:0000313" key="6">
    <source>
        <dbReference type="EMBL" id="AJD92787.1"/>
    </source>
</evidence>
<organism evidence="6 7">
    <name type="scientific">Jeotgalibacillus malaysiensis</name>
    <dbReference type="NCBI Taxonomy" id="1508404"/>
    <lineage>
        <taxon>Bacteria</taxon>
        <taxon>Bacillati</taxon>
        <taxon>Bacillota</taxon>
        <taxon>Bacilli</taxon>
        <taxon>Bacillales</taxon>
        <taxon>Caryophanaceae</taxon>
        <taxon>Jeotgalibacillus</taxon>
    </lineage>
</organism>
<evidence type="ECO:0000256" key="1">
    <source>
        <dbReference type="ARBA" id="ARBA00022491"/>
    </source>
</evidence>